<dbReference type="Pfam" id="PF00702">
    <property type="entry name" value="Hydrolase"/>
    <property type="match status" value="1"/>
</dbReference>
<dbReference type="PANTHER" id="PTHR43316">
    <property type="entry name" value="HYDROLASE, HALOACID DELAHOGENASE-RELATED"/>
    <property type="match status" value="1"/>
</dbReference>
<dbReference type="InterPro" id="IPR036412">
    <property type="entry name" value="HAD-like_sf"/>
</dbReference>
<proteinExistence type="predicted"/>
<name>A0ABW4JQ08_9BACL</name>
<reference evidence="3" key="1">
    <citation type="journal article" date="2019" name="Int. J. Syst. Evol. Microbiol.">
        <title>The Global Catalogue of Microorganisms (GCM) 10K type strain sequencing project: providing services to taxonomists for standard genome sequencing and annotation.</title>
        <authorList>
            <consortium name="The Broad Institute Genomics Platform"/>
            <consortium name="The Broad Institute Genome Sequencing Center for Infectious Disease"/>
            <person name="Wu L."/>
            <person name="Ma J."/>
        </authorList>
    </citation>
    <scope>NUCLEOTIDE SEQUENCE [LARGE SCALE GENOMIC DNA]</scope>
    <source>
        <strain evidence="3">CGMCC 1.12286</strain>
    </source>
</reference>
<evidence type="ECO:0000313" key="3">
    <source>
        <dbReference type="Proteomes" id="UP001597079"/>
    </source>
</evidence>
<dbReference type="CDD" id="cd01427">
    <property type="entry name" value="HAD_like"/>
    <property type="match status" value="1"/>
</dbReference>
<evidence type="ECO:0000313" key="2">
    <source>
        <dbReference type="EMBL" id="MFD1678214.1"/>
    </source>
</evidence>
<dbReference type="GO" id="GO:0016787">
    <property type="term" value="F:hydrolase activity"/>
    <property type="evidence" value="ECO:0007669"/>
    <property type="project" value="UniProtKB-KW"/>
</dbReference>
<accession>A0ABW4JQ08</accession>
<dbReference type="NCBIfam" id="TIGR01549">
    <property type="entry name" value="HAD-SF-IA-v1"/>
    <property type="match status" value="1"/>
</dbReference>
<dbReference type="EC" id="3.1.3.-" evidence="2"/>
<organism evidence="2 3">
    <name type="scientific">Alicyclobacillus fodiniaquatilis</name>
    <dbReference type="NCBI Taxonomy" id="1661150"/>
    <lineage>
        <taxon>Bacteria</taxon>
        <taxon>Bacillati</taxon>
        <taxon>Bacillota</taxon>
        <taxon>Bacilli</taxon>
        <taxon>Bacillales</taxon>
        <taxon>Alicyclobacillaceae</taxon>
        <taxon>Alicyclobacillus</taxon>
    </lineage>
</organism>
<gene>
    <name evidence="2" type="ORF">ACFSB2_26455</name>
</gene>
<sequence length="237" mass="27134">MIDTLLFDLDGTLLPFDVEPFMEGYFARLAPLLTDFYQPADVARCLLVALQQVVENEHPSQTNMDKFRKALFDKQPALEEQVWPIFEHFYTSSFEELQHLTKPTAIAREICRTAADKGYRLVLATNPVFPETATRARMRWAGIDEVPFSLVTTMENSHFCKPNPKYFLEVLQQIDATPETCLMVGNDVQEDGAAGYVGLQTYLVTDHLIDREVGTFHFDHRGTLEELQRFVEQLPVV</sequence>
<dbReference type="InterPro" id="IPR006439">
    <property type="entry name" value="HAD-SF_hydro_IA"/>
</dbReference>
<dbReference type="SFLD" id="SFLDS00003">
    <property type="entry name" value="Haloacid_Dehalogenase"/>
    <property type="match status" value="1"/>
</dbReference>
<dbReference type="EMBL" id="JBHUCX010000102">
    <property type="protein sequence ID" value="MFD1678214.1"/>
    <property type="molecule type" value="Genomic_DNA"/>
</dbReference>
<dbReference type="SFLD" id="SFLDG01129">
    <property type="entry name" value="C1.5:_HAD__Beta-PGM__Phosphata"/>
    <property type="match status" value="1"/>
</dbReference>
<evidence type="ECO:0000256" key="1">
    <source>
        <dbReference type="ARBA" id="ARBA00022801"/>
    </source>
</evidence>
<dbReference type="RefSeq" id="WP_377946245.1">
    <property type="nucleotide sequence ID" value="NZ_JBHUCX010000102.1"/>
</dbReference>
<dbReference type="SUPFAM" id="SSF56784">
    <property type="entry name" value="HAD-like"/>
    <property type="match status" value="1"/>
</dbReference>
<dbReference type="Proteomes" id="UP001597079">
    <property type="component" value="Unassembled WGS sequence"/>
</dbReference>
<dbReference type="InterPro" id="IPR023214">
    <property type="entry name" value="HAD_sf"/>
</dbReference>
<dbReference type="InterPro" id="IPR051540">
    <property type="entry name" value="S-2-haloacid_dehalogenase"/>
</dbReference>
<dbReference type="Gene3D" id="3.40.50.1000">
    <property type="entry name" value="HAD superfamily/HAD-like"/>
    <property type="match status" value="1"/>
</dbReference>
<keyword evidence="1 2" id="KW-0378">Hydrolase</keyword>
<dbReference type="PANTHER" id="PTHR43316:SF3">
    <property type="entry name" value="HALOACID DEHALOGENASE, TYPE II (AFU_ORTHOLOGUE AFUA_2G07750)-RELATED"/>
    <property type="match status" value="1"/>
</dbReference>
<comment type="caution">
    <text evidence="2">The sequence shown here is derived from an EMBL/GenBank/DDBJ whole genome shotgun (WGS) entry which is preliminary data.</text>
</comment>
<protein>
    <submittedName>
        <fullName evidence="2">HAD family hydrolase</fullName>
        <ecNumber evidence="2">3.1.3.-</ecNumber>
    </submittedName>
</protein>
<keyword evidence="3" id="KW-1185">Reference proteome</keyword>